<dbReference type="EMBL" id="JAEPCM010000481">
    <property type="protein sequence ID" value="MCG7947447.1"/>
    <property type="molecule type" value="Genomic_DNA"/>
</dbReference>
<dbReference type="Proteomes" id="UP000886667">
    <property type="component" value="Unassembled WGS sequence"/>
</dbReference>
<gene>
    <name evidence="6" type="ORF">JAZ07_13980</name>
</gene>
<evidence type="ECO:0000313" key="7">
    <source>
        <dbReference type="Proteomes" id="UP000886667"/>
    </source>
</evidence>
<feature type="compositionally biased region" description="Polar residues" evidence="4">
    <location>
        <begin position="25"/>
        <end position="46"/>
    </location>
</feature>
<dbReference type="PROSITE" id="PS51257">
    <property type="entry name" value="PROKAR_LIPOPROTEIN"/>
    <property type="match status" value="1"/>
</dbReference>
<evidence type="ECO:0000256" key="2">
    <source>
        <dbReference type="ARBA" id="ARBA00022803"/>
    </source>
</evidence>
<dbReference type="InterPro" id="IPR051685">
    <property type="entry name" value="Ycf3/AcsC/BcsC/TPR_MFPF"/>
</dbReference>
<dbReference type="SMART" id="SM00028">
    <property type="entry name" value="TPR"/>
    <property type="match status" value="2"/>
</dbReference>
<sequence>MRSINTRLTALGLILLTVACSTTPTSQQQQGDVESTSSVTADAQPSESKDPQLTRALQSIHRLYKKNKLEQAKQELQALIEAHPKQTAPHIDLGIIQLDEQAPKAAEQSFNAALAIDAESSTAHNLLGVALRMQGKFKQAEEAYQAALTHQPDYLLAHRNLGILYDLYLAKPKQALQHYQQYQTMLGSKDKEMENWIIDLQRRVGK</sequence>
<dbReference type="InterPro" id="IPR019734">
    <property type="entry name" value="TPR_rpt"/>
</dbReference>
<comment type="caution">
    <text evidence="6">The sequence shown here is derived from an EMBL/GenBank/DDBJ whole genome shotgun (WGS) entry which is preliminary data.</text>
</comment>
<name>A0A9E4KEU2_9GAMM</name>
<dbReference type="PANTHER" id="PTHR44943">
    <property type="entry name" value="CELLULOSE SYNTHASE OPERON PROTEIN C"/>
    <property type="match status" value="1"/>
</dbReference>
<keyword evidence="1" id="KW-0677">Repeat</keyword>
<evidence type="ECO:0000256" key="3">
    <source>
        <dbReference type="PROSITE-ProRule" id="PRU00339"/>
    </source>
</evidence>
<organism evidence="6 7">
    <name type="scientific">Candidatus Thiodiazotropha taylori</name>
    <dbReference type="NCBI Taxonomy" id="2792791"/>
    <lineage>
        <taxon>Bacteria</taxon>
        <taxon>Pseudomonadati</taxon>
        <taxon>Pseudomonadota</taxon>
        <taxon>Gammaproteobacteria</taxon>
        <taxon>Chromatiales</taxon>
        <taxon>Sedimenticolaceae</taxon>
        <taxon>Candidatus Thiodiazotropha</taxon>
    </lineage>
</organism>
<feature type="region of interest" description="Disordered" evidence="4">
    <location>
        <begin position="25"/>
        <end position="52"/>
    </location>
</feature>
<accession>A0A9E4KEU2</accession>
<evidence type="ECO:0000256" key="4">
    <source>
        <dbReference type="SAM" id="MobiDB-lite"/>
    </source>
</evidence>
<evidence type="ECO:0000256" key="5">
    <source>
        <dbReference type="SAM" id="SignalP"/>
    </source>
</evidence>
<feature type="signal peptide" evidence="5">
    <location>
        <begin position="1"/>
        <end position="21"/>
    </location>
</feature>
<dbReference type="Gene3D" id="1.25.40.10">
    <property type="entry name" value="Tetratricopeptide repeat domain"/>
    <property type="match status" value="1"/>
</dbReference>
<feature type="chain" id="PRO_5038912856" evidence="5">
    <location>
        <begin position="22"/>
        <end position="206"/>
    </location>
</feature>
<keyword evidence="2 3" id="KW-0802">TPR repeat</keyword>
<dbReference type="PROSITE" id="PS50005">
    <property type="entry name" value="TPR"/>
    <property type="match status" value="1"/>
</dbReference>
<feature type="repeat" description="TPR" evidence="3">
    <location>
        <begin position="121"/>
        <end position="154"/>
    </location>
</feature>
<dbReference type="Pfam" id="PF13432">
    <property type="entry name" value="TPR_16"/>
    <property type="match status" value="1"/>
</dbReference>
<dbReference type="Pfam" id="PF00515">
    <property type="entry name" value="TPR_1"/>
    <property type="match status" value="1"/>
</dbReference>
<dbReference type="SUPFAM" id="SSF48452">
    <property type="entry name" value="TPR-like"/>
    <property type="match status" value="1"/>
</dbReference>
<dbReference type="AlphaFoldDB" id="A0A9E4KEU2"/>
<proteinExistence type="predicted"/>
<keyword evidence="5" id="KW-0732">Signal</keyword>
<dbReference type="PANTHER" id="PTHR44943:SF8">
    <property type="entry name" value="TPR REPEAT-CONTAINING PROTEIN MJ0263"/>
    <property type="match status" value="1"/>
</dbReference>
<dbReference type="InterPro" id="IPR011990">
    <property type="entry name" value="TPR-like_helical_dom_sf"/>
</dbReference>
<protein>
    <submittedName>
        <fullName evidence="6">Tetratricopeptide repeat protein</fullName>
    </submittedName>
</protein>
<evidence type="ECO:0000313" key="6">
    <source>
        <dbReference type="EMBL" id="MCG7947447.1"/>
    </source>
</evidence>
<reference evidence="6" key="1">
    <citation type="journal article" date="2021" name="Proc. Natl. Acad. Sci. U.S.A.">
        <title>Global biogeography of chemosynthetic symbionts reveals both localized and globally distributed symbiont groups. .</title>
        <authorList>
            <person name="Osvatic J.T."/>
            <person name="Wilkins L.G.E."/>
            <person name="Leibrecht L."/>
            <person name="Leray M."/>
            <person name="Zauner S."/>
            <person name="Polzin J."/>
            <person name="Camacho Y."/>
            <person name="Gros O."/>
            <person name="van Gils J.A."/>
            <person name="Eisen J.A."/>
            <person name="Petersen J.M."/>
            <person name="Yuen B."/>
        </authorList>
    </citation>
    <scope>NUCLEOTIDE SEQUENCE</scope>
    <source>
        <strain evidence="6">MAGclacostrist064TRANS</strain>
    </source>
</reference>
<evidence type="ECO:0000256" key="1">
    <source>
        <dbReference type="ARBA" id="ARBA00022737"/>
    </source>
</evidence>